<reference evidence="1 2" key="1">
    <citation type="submission" date="2015-04" db="EMBL/GenBank/DDBJ databases">
        <authorList>
            <person name="Syromyatnikov M.Y."/>
            <person name="Popov V.N."/>
        </authorList>
    </citation>
    <scope>NUCLEOTIDE SEQUENCE [LARGE SCALE GENOMIC DNA]</scope>
</reference>
<evidence type="ECO:0000313" key="1">
    <source>
        <dbReference type="EMBL" id="CRL03282.1"/>
    </source>
</evidence>
<keyword evidence="2" id="KW-1185">Reference proteome</keyword>
<accession>A0A1J1IUA7</accession>
<dbReference type="Proteomes" id="UP000183832">
    <property type="component" value="Unassembled WGS sequence"/>
</dbReference>
<name>A0A1J1IUA7_9DIPT</name>
<proteinExistence type="predicted"/>
<dbReference type="AlphaFoldDB" id="A0A1J1IUA7"/>
<evidence type="ECO:0000313" key="2">
    <source>
        <dbReference type="Proteomes" id="UP000183832"/>
    </source>
</evidence>
<protein>
    <submittedName>
        <fullName evidence="1">CLUMA_CG016836, isoform A</fullName>
    </submittedName>
</protein>
<gene>
    <name evidence="1" type="ORF">CLUMA_CG016836</name>
</gene>
<dbReference type="EMBL" id="CVRI01000059">
    <property type="protein sequence ID" value="CRL03282.1"/>
    <property type="molecule type" value="Genomic_DNA"/>
</dbReference>
<organism evidence="1 2">
    <name type="scientific">Clunio marinus</name>
    <dbReference type="NCBI Taxonomy" id="568069"/>
    <lineage>
        <taxon>Eukaryota</taxon>
        <taxon>Metazoa</taxon>
        <taxon>Ecdysozoa</taxon>
        <taxon>Arthropoda</taxon>
        <taxon>Hexapoda</taxon>
        <taxon>Insecta</taxon>
        <taxon>Pterygota</taxon>
        <taxon>Neoptera</taxon>
        <taxon>Endopterygota</taxon>
        <taxon>Diptera</taxon>
        <taxon>Nematocera</taxon>
        <taxon>Chironomoidea</taxon>
        <taxon>Chironomidae</taxon>
        <taxon>Clunio</taxon>
    </lineage>
</organism>
<sequence length="125" mass="14432">MLRCVADVNLSSSVFFMECKKRKENLHDSADIKCQSQLKSTILRQINLFSSSLLQTSPIVGRLRSTQINVINDIKKNHGKVKNDGKRIELFIMVWAKNKRKKKTECKSRLSSSNPMCPEIRYQKC</sequence>